<gene>
    <name evidence="6" type="ORF">HMPREF3293_00562</name>
</gene>
<dbReference type="EC" id="3.1.3.48" evidence="2"/>
<comment type="caution">
    <text evidence="6">The sequence shown here is derived from an EMBL/GenBank/DDBJ whole genome shotgun (WGS) entry which is preliminary data.</text>
</comment>
<keyword evidence="4" id="KW-0904">Protein phosphatase</keyword>
<proteinExistence type="inferred from homology"/>
<name>A0A136Q7B1_9FIRM</name>
<organism evidence="6 7">
    <name type="scientific">Christensenella minuta</name>
    <dbReference type="NCBI Taxonomy" id="626937"/>
    <lineage>
        <taxon>Bacteria</taxon>
        <taxon>Bacillati</taxon>
        <taxon>Bacillota</taxon>
        <taxon>Clostridia</taxon>
        <taxon>Christensenellales</taxon>
        <taxon>Christensenellaceae</taxon>
        <taxon>Christensenella</taxon>
    </lineage>
</organism>
<dbReference type="STRING" id="626937.HMPREF3293_00562"/>
<evidence type="ECO:0000313" key="6">
    <source>
        <dbReference type="EMBL" id="KXK66519.1"/>
    </source>
</evidence>
<dbReference type="OrthoDB" id="9788539at2"/>
<keyword evidence="7" id="KW-1185">Reference proteome</keyword>
<dbReference type="RefSeq" id="WP_066522615.1">
    <property type="nucleotide sequence ID" value="NZ_CABMOF010000009.1"/>
</dbReference>
<evidence type="ECO:0000256" key="1">
    <source>
        <dbReference type="ARBA" id="ARBA00005750"/>
    </source>
</evidence>
<dbReference type="InterPro" id="IPR016667">
    <property type="entry name" value="Caps_polysacc_synth_CpsB/CapC"/>
</dbReference>
<dbReference type="EMBL" id="LSZW01000040">
    <property type="protein sequence ID" value="KXK66519.1"/>
    <property type="molecule type" value="Genomic_DNA"/>
</dbReference>
<reference evidence="6 7" key="1">
    <citation type="submission" date="2016-02" db="EMBL/GenBank/DDBJ databases">
        <authorList>
            <person name="Wen L."/>
            <person name="He K."/>
            <person name="Yang H."/>
        </authorList>
    </citation>
    <scope>NUCLEOTIDE SEQUENCE [LARGE SCALE GENOMIC DNA]</scope>
    <source>
        <strain evidence="6 7">DSM 22607</strain>
    </source>
</reference>
<keyword evidence="3" id="KW-0378">Hydrolase</keyword>
<dbReference type="SUPFAM" id="SSF89550">
    <property type="entry name" value="PHP domain-like"/>
    <property type="match status" value="1"/>
</dbReference>
<evidence type="ECO:0000313" key="7">
    <source>
        <dbReference type="Proteomes" id="UP000070366"/>
    </source>
</evidence>
<dbReference type="Pfam" id="PF19567">
    <property type="entry name" value="CpsB_CapC"/>
    <property type="match status" value="1"/>
</dbReference>
<protein>
    <recommendedName>
        <fullName evidence="2">protein-tyrosine-phosphatase</fullName>
        <ecNumber evidence="2">3.1.3.48</ecNumber>
    </recommendedName>
</protein>
<dbReference type="KEGG" id="cmiu:B1H56_09860"/>
<accession>A0A136Q7B1</accession>
<dbReference type="PANTHER" id="PTHR39181">
    <property type="entry name" value="TYROSINE-PROTEIN PHOSPHATASE YWQE"/>
    <property type="match status" value="1"/>
</dbReference>
<comment type="catalytic activity">
    <reaction evidence="5">
        <text>O-phospho-L-tyrosyl-[protein] + H2O = L-tyrosyl-[protein] + phosphate</text>
        <dbReference type="Rhea" id="RHEA:10684"/>
        <dbReference type="Rhea" id="RHEA-COMP:10136"/>
        <dbReference type="Rhea" id="RHEA-COMP:20101"/>
        <dbReference type="ChEBI" id="CHEBI:15377"/>
        <dbReference type="ChEBI" id="CHEBI:43474"/>
        <dbReference type="ChEBI" id="CHEBI:46858"/>
        <dbReference type="ChEBI" id="CHEBI:61978"/>
        <dbReference type="EC" id="3.1.3.48"/>
    </reaction>
</comment>
<evidence type="ECO:0000256" key="5">
    <source>
        <dbReference type="ARBA" id="ARBA00051722"/>
    </source>
</evidence>
<dbReference type="InterPro" id="IPR016195">
    <property type="entry name" value="Pol/histidinol_Pase-like"/>
</dbReference>
<sequence length="233" mass="26057">MKYTDIHSHIIPYIDDGADDIETSIEMAEIAVSEGIESIVCTPHAISGYDELISEANEQREELQRRLDFRGIPLRLYQGFEVYVGEAFLDYEYPERLAMNGGTHILIETDFERIPACMEEVLYLLRITGLTPILAHPERYLYLKKDIAACEVWKSGGMLFQINAGSLTGQYGGTAQKTARKLLKKGYADFIGTDAHSAGRRAPLIKGGLAECGKRFGQSMVSRLLENNKSLTE</sequence>
<evidence type="ECO:0000256" key="3">
    <source>
        <dbReference type="ARBA" id="ARBA00022801"/>
    </source>
</evidence>
<evidence type="ECO:0000256" key="4">
    <source>
        <dbReference type="ARBA" id="ARBA00022912"/>
    </source>
</evidence>
<dbReference type="GO" id="GO:0004725">
    <property type="term" value="F:protein tyrosine phosphatase activity"/>
    <property type="evidence" value="ECO:0007669"/>
    <property type="project" value="UniProtKB-EC"/>
</dbReference>
<comment type="similarity">
    <text evidence="1">Belongs to the metallo-dependent hydrolases superfamily. CpsB/CapC family.</text>
</comment>
<dbReference type="GO" id="GO:0030145">
    <property type="term" value="F:manganese ion binding"/>
    <property type="evidence" value="ECO:0007669"/>
    <property type="project" value="InterPro"/>
</dbReference>
<dbReference type="AlphaFoldDB" id="A0A136Q7B1"/>
<dbReference type="Gene3D" id="3.20.20.140">
    <property type="entry name" value="Metal-dependent hydrolases"/>
    <property type="match status" value="1"/>
</dbReference>
<dbReference type="Proteomes" id="UP000070366">
    <property type="component" value="Unassembled WGS sequence"/>
</dbReference>
<dbReference type="PANTHER" id="PTHR39181:SF1">
    <property type="entry name" value="TYROSINE-PROTEIN PHOSPHATASE YWQE"/>
    <property type="match status" value="1"/>
</dbReference>
<evidence type="ECO:0000256" key="2">
    <source>
        <dbReference type="ARBA" id="ARBA00013064"/>
    </source>
</evidence>
<dbReference type="PIRSF" id="PIRSF016557">
    <property type="entry name" value="Caps_synth_CpsB"/>
    <property type="match status" value="1"/>
</dbReference>